<proteinExistence type="inferred from homology"/>
<dbReference type="RefSeq" id="WP_285762303.1">
    <property type="nucleotide sequence ID" value="NZ_BSYJ01000001.1"/>
</dbReference>
<evidence type="ECO:0000256" key="6">
    <source>
        <dbReference type="ARBA" id="ARBA00023316"/>
    </source>
</evidence>
<keyword evidence="11" id="KW-1185">Reference proteome</keyword>
<evidence type="ECO:0000256" key="8">
    <source>
        <dbReference type="SAM" id="SignalP"/>
    </source>
</evidence>
<sequence length="162" mass="18581">MKQLGILFLAWFMPTLAMAKAQPVDLVVVHKSKSLMQLIRSGKVVRSFNVVFGKNPRGHKIREGDKRTPEGRYTLDWKKENSTYYRAIRIDYPNAQDRARAAKLGVSPGGSIMIHGQKPEWKNIEKYLTRMNWTDGCIAVTNSEMDEIWSLVQVDTPIEIYP</sequence>
<comment type="caution">
    <text evidence="10">The sequence shown here is derived from an EMBL/GenBank/DDBJ whole genome shotgun (WGS) entry which is preliminary data.</text>
</comment>
<feature type="chain" id="PRO_5047125904" evidence="8">
    <location>
        <begin position="20"/>
        <end position="162"/>
    </location>
</feature>
<dbReference type="PROSITE" id="PS52029">
    <property type="entry name" value="LD_TPASE"/>
    <property type="match status" value="1"/>
</dbReference>
<dbReference type="EMBL" id="BSYJ01000001">
    <property type="protein sequence ID" value="GMG85773.1"/>
    <property type="molecule type" value="Genomic_DNA"/>
</dbReference>
<keyword evidence="6 7" id="KW-0961">Cell wall biogenesis/degradation</keyword>
<feature type="active site" description="Nucleophile" evidence="7">
    <location>
        <position position="137"/>
    </location>
</feature>
<evidence type="ECO:0000256" key="1">
    <source>
        <dbReference type="ARBA" id="ARBA00004752"/>
    </source>
</evidence>
<keyword evidence="5 7" id="KW-0573">Peptidoglycan synthesis</keyword>
<dbReference type="PANTHER" id="PTHR36699:SF1">
    <property type="entry name" value="L,D-TRANSPEPTIDASE YAFK-RELATED"/>
    <property type="match status" value="1"/>
</dbReference>
<feature type="active site" description="Proton donor/acceptor" evidence="7">
    <location>
        <position position="115"/>
    </location>
</feature>
<evidence type="ECO:0000256" key="5">
    <source>
        <dbReference type="ARBA" id="ARBA00022984"/>
    </source>
</evidence>
<evidence type="ECO:0000256" key="4">
    <source>
        <dbReference type="ARBA" id="ARBA00022960"/>
    </source>
</evidence>
<keyword evidence="4 7" id="KW-0133">Cell shape</keyword>
<evidence type="ECO:0000256" key="7">
    <source>
        <dbReference type="PROSITE-ProRule" id="PRU01373"/>
    </source>
</evidence>
<comment type="pathway">
    <text evidence="1 7">Cell wall biogenesis; peptidoglycan biosynthesis.</text>
</comment>
<comment type="similarity">
    <text evidence="2">Belongs to the YkuD family.</text>
</comment>
<dbReference type="Gene3D" id="2.40.440.10">
    <property type="entry name" value="L,D-transpeptidase catalytic domain-like"/>
    <property type="match status" value="1"/>
</dbReference>
<reference evidence="10 11" key="1">
    <citation type="submission" date="2023-04" db="EMBL/GenBank/DDBJ databases">
        <title>Marinobulbifer ophiurae gen. nov., sp. Nov., isolate from tissue of brittle star Ophioplocus japonicus.</title>
        <authorList>
            <person name="Kawano K."/>
            <person name="Sawayama S."/>
            <person name="Nakagawa S."/>
        </authorList>
    </citation>
    <scope>NUCLEOTIDE SEQUENCE [LARGE SCALE GENOMIC DNA]</scope>
    <source>
        <strain evidence="10 11">NKW57</strain>
    </source>
</reference>
<evidence type="ECO:0000256" key="3">
    <source>
        <dbReference type="ARBA" id="ARBA00022679"/>
    </source>
</evidence>
<organism evidence="10 11">
    <name type="scientific">Biformimicrobium ophioploci</name>
    <dbReference type="NCBI Taxonomy" id="3036711"/>
    <lineage>
        <taxon>Bacteria</taxon>
        <taxon>Pseudomonadati</taxon>
        <taxon>Pseudomonadota</taxon>
        <taxon>Gammaproteobacteria</taxon>
        <taxon>Cellvibrionales</taxon>
        <taxon>Microbulbiferaceae</taxon>
        <taxon>Biformimicrobium</taxon>
    </lineage>
</organism>
<dbReference type="InterPro" id="IPR038063">
    <property type="entry name" value="Transpep_catalytic_dom"/>
</dbReference>
<accession>A0ABQ6LUK5</accession>
<evidence type="ECO:0000313" key="11">
    <source>
        <dbReference type="Proteomes" id="UP001224392"/>
    </source>
</evidence>
<dbReference type="InterPro" id="IPR005490">
    <property type="entry name" value="LD_TPept_cat_dom"/>
</dbReference>
<feature type="signal peptide" evidence="8">
    <location>
        <begin position="1"/>
        <end position="19"/>
    </location>
</feature>
<evidence type="ECO:0000259" key="9">
    <source>
        <dbReference type="PROSITE" id="PS52029"/>
    </source>
</evidence>
<dbReference type="CDD" id="cd16913">
    <property type="entry name" value="YkuD_like"/>
    <property type="match status" value="1"/>
</dbReference>
<protein>
    <submittedName>
        <fullName evidence="10">L,D-transpeptidase family protein</fullName>
    </submittedName>
</protein>
<feature type="domain" description="L,D-TPase catalytic" evidence="9">
    <location>
        <begin position="25"/>
        <end position="161"/>
    </location>
</feature>
<dbReference type="SUPFAM" id="SSF141523">
    <property type="entry name" value="L,D-transpeptidase catalytic domain-like"/>
    <property type="match status" value="1"/>
</dbReference>
<keyword evidence="8" id="KW-0732">Signal</keyword>
<dbReference type="Proteomes" id="UP001224392">
    <property type="component" value="Unassembled WGS sequence"/>
</dbReference>
<dbReference type="Pfam" id="PF03734">
    <property type="entry name" value="YkuD"/>
    <property type="match status" value="1"/>
</dbReference>
<dbReference type="PANTHER" id="PTHR36699">
    <property type="entry name" value="LD-TRANSPEPTIDASE"/>
    <property type="match status" value="1"/>
</dbReference>
<evidence type="ECO:0000256" key="2">
    <source>
        <dbReference type="ARBA" id="ARBA00005992"/>
    </source>
</evidence>
<keyword evidence="3" id="KW-0808">Transferase</keyword>
<evidence type="ECO:0000313" key="10">
    <source>
        <dbReference type="EMBL" id="GMG85773.1"/>
    </source>
</evidence>
<name>A0ABQ6LUK5_9GAMM</name>
<gene>
    <name evidence="10" type="ORF">MNKW57_00940</name>
</gene>